<name>A0ABR4AXR6_9LECA</name>
<sequence>MALQNQLVISGFVWQYRLRPPDVACFLFGDDAMVIDPQPAEIDDLGFACSGRVLSNKYIVSNADVQQYEANIRASSAEKKVLWLSTEQLQCHYPRYWSGQPAASYQG</sequence>
<organism evidence="1 2">
    <name type="scientific">Lepraria finkii</name>
    <dbReference type="NCBI Taxonomy" id="1340010"/>
    <lineage>
        <taxon>Eukaryota</taxon>
        <taxon>Fungi</taxon>
        <taxon>Dikarya</taxon>
        <taxon>Ascomycota</taxon>
        <taxon>Pezizomycotina</taxon>
        <taxon>Lecanoromycetes</taxon>
        <taxon>OSLEUM clade</taxon>
        <taxon>Lecanoromycetidae</taxon>
        <taxon>Lecanorales</taxon>
        <taxon>Lecanorineae</taxon>
        <taxon>Stereocaulaceae</taxon>
        <taxon>Lepraria</taxon>
    </lineage>
</organism>
<accession>A0ABR4AXR6</accession>
<dbReference type="Proteomes" id="UP001590951">
    <property type="component" value="Unassembled WGS sequence"/>
</dbReference>
<evidence type="ECO:0000313" key="1">
    <source>
        <dbReference type="EMBL" id="KAL2050452.1"/>
    </source>
</evidence>
<proteinExistence type="predicted"/>
<dbReference type="EMBL" id="JBHFEH010000047">
    <property type="protein sequence ID" value="KAL2050452.1"/>
    <property type="molecule type" value="Genomic_DNA"/>
</dbReference>
<keyword evidence="2" id="KW-1185">Reference proteome</keyword>
<protein>
    <submittedName>
        <fullName evidence="1">Uncharacterized protein</fullName>
    </submittedName>
</protein>
<comment type="caution">
    <text evidence="1">The sequence shown here is derived from an EMBL/GenBank/DDBJ whole genome shotgun (WGS) entry which is preliminary data.</text>
</comment>
<evidence type="ECO:0000313" key="2">
    <source>
        <dbReference type="Proteomes" id="UP001590951"/>
    </source>
</evidence>
<reference evidence="1 2" key="1">
    <citation type="submission" date="2024-09" db="EMBL/GenBank/DDBJ databases">
        <title>Rethinking Asexuality: The Enigmatic Case of Functional Sexual Genes in Lepraria (Stereocaulaceae).</title>
        <authorList>
            <person name="Doellman M."/>
            <person name="Sun Y."/>
            <person name="Barcenas-Pena A."/>
            <person name="Lumbsch H.T."/>
            <person name="Grewe F."/>
        </authorList>
    </citation>
    <scope>NUCLEOTIDE SEQUENCE [LARGE SCALE GENOMIC DNA]</scope>
    <source>
        <strain evidence="1 2">Grewe 0041</strain>
    </source>
</reference>
<gene>
    <name evidence="1" type="ORF">ABVK25_009286</name>
</gene>